<dbReference type="InParanoid" id="A0A1S3ILV1"/>
<evidence type="ECO:0000256" key="5">
    <source>
        <dbReference type="ARBA" id="ARBA00023242"/>
    </source>
</evidence>
<dbReference type="STRING" id="7574.A0A1S3ILV1"/>
<evidence type="ECO:0000256" key="1">
    <source>
        <dbReference type="ARBA" id="ARBA00004123"/>
    </source>
</evidence>
<feature type="domain" description="Homeobox" evidence="8">
    <location>
        <begin position="159"/>
        <end position="222"/>
    </location>
</feature>
<keyword evidence="5 6" id="KW-0539">Nucleus</keyword>
<dbReference type="FunFam" id="1.10.10.60:FF:000003">
    <property type="entry name" value="Iroquois-class homeobox protein IRX"/>
    <property type="match status" value="1"/>
</dbReference>
<dbReference type="PANTHER" id="PTHR11211:SF40">
    <property type="entry name" value="MIRROR, ISOFORM C"/>
    <property type="match status" value="1"/>
</dbReference>
<keyword evidence="4 6" id="KW-0371">Homeobox</keyword>
<evidence type="ECO:0000313" key="10">
    <source>
        <dbReference type="RefSeq" id="XP_013398871.1"/>
    </source>
</evidence>
<evidence type="ECO:0000313" key="9">
    <source>
        <dbReference type="Proteomes" id="UP000085678"/>
    </source>
</evidence>
<keyword evidence="9" id="KW-1185">Reference proteome</keyword>
<comment type="subcellular location">
    <subcellularLocation>
        <location evidence="1 6">Nucleus</location>
    </subcellularLocation>
</comment>
<dbReference type="SMART" id="SM00389">
    <property type="entry name" value="HOX"/>
    <property type="match status" value="1"/>
</dbReference>
<dbReference type="InterPro" id="IPR008422">
    <property type="entry name" value="KN_HD"/>
</dbReference>
<evidence type="ECO:0000256" key="4">
    <source>
        <dbReference type="ARBA" id="ARBA00023155"/>
    </source>
</evidence>
<gene>
    <name evidence="10" type="primary">LOC106165259</name>
</gene>
<dbReference type="RefSeq" id="XP_013398871.1">
    <property type="nucleotide sequence ID" value="XM_013543417.1"/>
</dbReference>
<name>A0A1S3ILV1_LINAN</name>
<sequence length="517" mass="55655">MSAYPQFGYAAFPSVASSIGSTQFLMSAAASGTPSVTATSASAPCCETGRAILTDPHTGQTVCSCQYSPSLLPYPRAVTGLPDGVYSPAAAYAAQGYMSAFGHPADPSAFYSPLNYDIKEGGESWRGLPQPSAYSYPYDPTSMAAAAAAYPYGSSFGVDLNSARRKNATRETTSTLKAWLYEHRKNPYPTKGEKIMLAIITKMTLTQVSTWFANARRRLKKDNKMTWSPRNRCGEGSNKDSDEENDKDEDEDDVRDIGEDGDEEIDKRRDETNNNVEKKEEEISEKHDDIRLGFTGEETKERSTFSNNSRQDKSLSQSQGEHAETEEKTDTQNKTSSSHLSGDFFKLDSADAPRPSTSYSETRPKIWSLADVATSTDSSLERRNSSSPGAKLEHSISALPSLGHSQGLSLAQGHLQWGLGGAYAVAGLHRPSGLTHPAYSRLTAHAHSIPSGGHPTAAVTPSVMPPEGAVTVSTNSGGLLRSGTLGGSYPASTHLPYSAFSVKINNKLPTHLKTEIK</sequence>
<dbReference type="GO" id="GO:0048468">
    <property type="term" value="P:cell development"/>
    <property type="evidence" value="ECO:0007669"/>
    <property type="project" value="TreeGrafter"/>
</dbReference>
<feature type="compositionally biased region" description="Polar residues" evidence="7">
    <location>
        <begin position="304"/>
        <end position="320"/>
    </location>
</feature>
<feature type="compositionally biased region" description="Basic and acidic residues" evidence="7">
    <location>
        <begin position="321"/>
        <end position="331"/>
    </location>
</feature>
<dbReference type="GO" id="GO:0030182">
    <property type="term" value="P:neuron differentiation"/>
    <property type="evidence" value="ECO:0007669"/>
    <property type="project" value="TreeGrafter"/>
</dbReference>
<dbReference type="OrthoDB" id="5399138at2759"/>
<feature type="region of interest" description="Disordered" evidence="7">
    <location>
        <begin position="223"/>
        <end position="392"/>
    </location>
</feature>
<keyword evidence="3 6" id="KW-0238">DNA-binding</keyword>
<evidence type="ECO:0000256" key="7">
    <source>
        <dbReference type="SAM" id="MobiDB-lite"/>
    </source>
</evidence>
<feature type="compositionally biased region" description="Acidic residues" evidence="7">
    <location>
        <begin position="241"/>
        <end position="264"/>
    </location>
</feature>
<evidence type="ECO:0000256" key="2">
    <source>
        <dbReference type="ARBA" id="ARBA00008446"/>
    </source>
</evidence>
<protein>
    <submittedName>
        <fullName evidence="10">Iroquois-class homeodomain protein IRX-6</fullName>
    </submittedName>
</protein>
<comment type="similarity">
    <text evidence="2">Belongs to the TALE/IRO homeobox family.</text>
</comment>
<dbReference type="Proteomes" id="UP000085678">
    <property type="component" value="Unplaced"/>
</dbReference>
<dbReference type="AlphaFoldDB" id="A0A1S3ILV1"/>
<dbReference type="InterPro" id="IPR009057">
    <property type="entry name" value="Homeodomain-like_sf"/>
</dbReference>
<organism evidence="9 10">
    <name type="scientific">Lingula anatina</name>
    <name type="common">Brachiopod</name>
    <name type="synonym">Lingula unguis</name>
    <dbReference type="NCBI Taxonomy" id="7574"/>
    <lineage>
        <taxon>Eukaryota</taxon>
        <taxon>Metazoa</taxon>
        <taxon>Spiralia</taxon>
        <taxon>Lophotrochozoa</taxon>
        <taxon>Brachiopoda</taxon>
        <taxon>Linguliformea</taxon>
        <taxon>Lingulata</taxon>
        <taxon>Lingulida</taxon>
        <taxon>Linguloidea</taxon>
        <taxon>Lingulidae</taxon>
        <taxon>Lingula</taxon>
    </lineage>
</organism>
<feature type="DNA-binding region" description="Homeobox" evidence="6">
    <location>
        <begin position="161"/>
        <end position="223"/>
    </location>
</feature>
<feature type="compositionally biased region" description="Basic and acidic residues" evidence="7">
    <location>
        <begin position="265"/>
        <end position="303"/>
    </location>
</feature>
<evidence type="ECO:0000259" key="8">
    <source>
        <dbReference type="PROSITE" id="PS50071"/>
    </source>
</evidence>
<proteinExistence type="inferred from homology"/>
<dbReference type="GO" id="GO:0000981">
    <property type="term" value="F:DNA-binding transcription factor activity, RNA polymerase II-specific"/>
    <property type="evidence" value="ECO:0007669"/>
    <property type="project" value="InterPro"/>
</dbReference>
<dbReference type="Gene3D" id="1.10.10.60">
    <property type="entry name" value="Homeodomain-like"/>
    <property type="match status" value="1"/>
</dbReference>
<dbReference type="PROSITE" id="PS00027">
    <property type="entry name" value="HOMEOBOX_1"/>
    <property type="match status" value="1"/>
</dbReference>
<dbReference type="PANTHER" id="PTHR11211">
    <property type="entry name" value="IROQUOIS-CLASS HOMEODOMAIN PROTEIN IRX"/>
    <property type="match status" value="1"/>
</dbReference>
<reference evidence="10" key="1">
    <citation type="submission" date="2025-08" db="UniProtKB">
        <authorList>
            <consortium name="RefSeq"/>
        </authorList>
    </citation>
    <scope>IDENTIFICATION</scope>
    <source>
        <tissue evidence="10">Gonads</tissue>
    </source>
</reference>
<dbReference type="CDD" id="cd00086">
    <property type="entry name" value="homeodomain"/>
    <property type="match status" value="1"/>
</dbReference>
<accession>A0A1S3ILV1</accession>
<dbReference type="Pfam" id="PF05920">
    <property type="entry name" value="Homeobox_KN"/>
    <property type="match status" value="1"/>
</dbReference>
<dbReference type="InterPro" id="IPR001356">
    <property type="entry name" value="HD"/>
</dbReference>
<dbReference type="GeneID" id="106165259"/>
<dbReference type="InterPro" id="IPR017970">
    <property type="entry name" value="Homeobox_CS"/>
</dbReference>
<evidence type="ECO:0000256" key="6">
    <source>
        <dbReference type="PROSITE-ProRule" id="PRU00108"/>
    </source>
</evidence>
<dbReference type="SMART" id="SM00548">
    <property type="entry name" value="IRO"/>
    <property type="match status" value="1"/>
</dbReference>
<dbReference type="KEGG" id="lak:106165259"/>
<dbReference type="SUPFAM" id="SSF46689">
    <property type="entry name" value="Homeodomain-like"/>
    <property type="match status" value="1"/>
</dbReference>
<dbReference type="GO" id="GO:0000978">
    <property type="term" value="F:RNA polymerase II cis-regulatory region sequence-specific DNA binding"/>
    <property type="evidence" value="ECO:0007669"/>
    <property type="project" value="TreeGrafter"/>
</dbReference>
<dbReference type="PROSITE" id="PS50071">
    <property type="entry name" value="HOMEOBOX_2"/>
    <property type="match status" value="1"/>
</dbReference>
<dbReference type="InterPro" id="IPR003893">
    <property type="entry name" value="Iroquois_homeo"/>
</dbReference>
<evidence type="ECO:0000256" key="3">
    <source>
        <dbReference type="ARBA" id="ARBA00023125"/>
    </source>
</evidence>
<dbReference type="GO" id="GO:0005634">
    <property type="term" value="C:nucleus"/>
    <property type="evidence" value="ECO:0007669"/>
    <property type="project" value="UniProtKB-SubCell"/>
</dbReference>